<protein>
    <submittedName>
        <fullName evidence="2">Uncharacterized protein</fullName>
    </submittedName>
</protein>
<sequence length="144" mass="14829">MAAPAQPPAPHERLLRPPSPLVASGELPQPGLFLSWADLSQCWTLTARADIAQPAAPVERAWLSPAGEGYATFSAPHSSSLPLTSPGLTGPALSTGWAQLPCPRLSSGSLEGSFPIYTVCPTPALQFLSPPPLGPCSGIDRAGP</sequence>
<proteinExistence type="predicted"/>
<accession>A0A4D9DPB2</accession>
<evidence type="ECO:0000256" key="1">
    <source>
        <dbReference type="SAM" id="MobiDB-lite"/>
    </source>
</evidence>
<keyword evidence="3" id="KW-1185">Reference proteome</keyword>
<evidence type="ECO:0000313" key="2">
    <source>
        <dbReference type="EMBL" id="TFJ99096.1"/>
    </source>
</evidence>
<name>A0A4D9DPB2_9SAUR</name>
<reference evidence="2 3" key="1">
    <citation type="submission" date="2019-04" db="EMBL/GenBank/DDBJ databases">
        <title>Draft genome of the big-headed turtle Platysternon megacephalum.</title>
        <authorList>
            <person name="Gong S."/>
        </authorList>
    </citation>
    <scope>NUCLEOTIDE SEQUENCE [LARGE SCALE GENOMIC DNA]</scope>
    <source>
        <strain evidence="2">DO16091913</strain>
        <tissue evidence="2">Muscle</tissue>
    </source>
</reference>
<feature type="region of interest" description="Disordered" evidence="1">
    <location>
        <begin position="1"/>
        <end position="22"/>
    </location>
</feature>
<organism evidence="2 3">
    <name type="scientific">Platysternon megacephalum</name>
    <name type="common">big-headed turtle</name>
    <dbReference type="NCBI Taxonomy" id="55544"/>
    <lineage>
        <taxon>Eukaryota</taxon>
        <taxon>Metazoa</taxon>
        <taxon>Chordata</taxon>
        <taxon>Craniata</taxon>
        <taxon>Vertebrata</taxon>
        <taxon>Euteleostomi</taxon>
        <taxon>Archelosauria</taxon>
        <taxon>Testudinata</taxon>
        <taxon>Testudines</taxon>
        <taxon>Cryptodira</taxon>
        <taxon>Durocryptodira</taxon>
        <taxon>Testudinoidea</taxon>
        <taxon>Platysternidae</taxon>
        <taxon>Platysternon</taxon>
    </lineage>
</organism>
<dbReference type="Proteomes" id="UP000297703">
    <property type="component" value="Unassembled WGS sequence"/>
</dbReference>
<comment type="caution">
    <text evidence="2">The sequence shown here is derived from an EMBL/GenBank/DDBJ whole genome shotgun (WGS) entry which is preliminary data.</text>
</comment>
<dbReference type="AlphaFoldDB" id="A0A4D9DPB2"/>
<reference evidence="2 3" key="2">
    <citation type="submission" date="2019-04" db="EMBL/GenBank/DDBJ databases">
        <title>The genome sequence of big-headed turtle.</title>
        <authorList>
            <person name="Gong S."/>
        </authorList>
    </citation>
    <scope>NUCLEOTIDE SEQUENCE [LARGE SCALE GENOMIC DNA]</scope>
    <source>
        <strain evidence="2">DO16091913</strain>
        <tissue evidence="2">Muscle</tissue>
    </source>
</reference>
<gene>
    <name evidence="2" type="ORF">DR999_PMT18889</name>
</gene>
<dbReference type="EMBL" id="QXTE01000349">
    <property type="protein sequence ID" value="TFJ99096.1"/>
    <property type="molecule type" value="Genomic_DNA"/>
</dbReference>
<evidence type="ECO:0000313" key="3">
    <source>
        <dbReference type="Proteomes" id="UP000297703"/>
    </source>
</evidence>